<dbReference type="Proteomes" id="UP000308600">
    <property type="component" value="Unassembled WGS sequence"/>
</dbReference>
<gene>
    <name evidence="1" type="ORF">BDN72DRAFT_594879</name>
</gene>
<name>A0ACD3AWB0_9AGAR</name>
<accession>A0ACD3AWB0</accession>
<evidence type="ECO:0000313" key="1">
    <source>
        <dbReference type="EMBL" id="TFK69629.1"/>
    </source>
</evidence>
<sequence length="78" mass="8785">MAVACSGFENQVDRSSACTFCASHQKNMRCIGYCKITREVLRMVDSGWDNLIRRRSVQFRGLVALFILTFTAIGSLCM</sequence>
<keyword evidence="2" id="KW-1185">Reference proteome</keyword>
<organism evidence="1 2">
    <name type="scientific">Pluteus cervinus</name>
    <dbReference type="NCBI Taxonomy" id="181527"/>
    <lineage>
        <taxon>Eukaryota</taxon>
        <taxon>Fungi</taxon>
        <taxon>Dikarya</taxon>
        <taxon>Basidiomycota</taxon>
        <taxon>Agaricomycotina</taxon>
        <taxon>Agaricomycetes</taxon>
        <taxon>Agaricomycetidae</taxon>
        <taxon>Agaricales</taxon>
        <taxon>Pluteineae</taxon>
        <taxon>Pluteaceae</taxon>
        <taxon>Pluteus</taxon>
    </lineage>
</organism>
<protein>
    <submittedName>
        <fullName evidence="1">Uncharacterized protein</fullName>
    </submittedName>
</protein>
<dbReference type="EMBL" id="ML208327">
    <property type="protein sequence ID" value="TFK69629.1"/>
    <property type="molecule type" value="Genomic_DNA"/>
</dbReference>
<reference evidence="1 2" key="1">
    <citation type="journal article" date="2019" name="Nat. Ecol. Evol.">
        <title>Megaphylogeny resolves global patterns of mushroom evolution.</title>
        <authorList>
            <person name="Varga T."/>
            <person name="Krizsan K."/>
            <person name="Foldi C."/>
            <person name="Dima B."/>
            <person name="Sanchez-Garcia M."/>
            <person name="Sanchez-Ramirez S."/>
            <person name="Szollosi G.J."/>
            <person name="Szarkandi J.G."/>
            <person name="Papp V."/>
            <person name="Albert L."/>
            <person name="Andreopoulos W."/>
            <person name="Angelini C."/>
            <person name="Antonin V."/>
            <person name="Barry K.W."/>
            <person name="Bougher N.L."/>
            <person name="Buchanan P."/>
            <person name="Buyck B."/>
            <person name="Bense V."/>
            <person name="Catcheside P."/>
            <person name="Chovatia M."/>
            <person name="Cooper J."/>
            <person name="Damon W."/>
            <person name="Desjardin D."/>
            <person name="Finy P."/>
            <person name="Geml J."/>
            <person name="Haridas S."/>
            <person name="Hughes K."/>
            <person name="Justo A."/>
            <person name="Karasinski D."/>
            <person name="Kautmanova I."/>
            <person name="Kiss B."/>
            <person name="Kocsube S."/>
            <person name="Kotiranta H."/>
            <person name="LaButti K.M."/>
            <person name="Lechner B.E."/>
            <person name="Liimatainen K."/>
            <person name="Lipzen A."/>
            <person name="Lukacs Z."/>
            <person name="Mihaltcheva S."/>
            <person name="Morgado L.N."/>
            <person name="Niskanen T."/>
            <person name="Noordeloos M.E."/>
            <person name="Ohm R.A."/>
            <person name="Ortiz-Santana B."/>
            <person name="Ovrebo C."/>
            <person name="Racz N."/>
            <person name="Riley R."/>
            <person name="Savchenko A."/>
            <person name="Shiryaev A."/>
            <person name="Soop K."/>
            <person name="Spirin V."/>
            <person name="Szebenyi C."/>
            <person name="Tomsovsky M."/>
            <person name="Tulloss R.E."/>
            <person name="Uehling J."/>
            <person name="Grigoriev I.V."/>
            <person name="Vagvolgyi C."/>
            <person name="Papp T."/>
            <person name="Martin F.M."/>
            <person name="Miettinen O."/>
            <person name="Hibbett D.S."/>
            <person name="Nagy L.G."/>
        </authorList>
    </citation>
    <scope>NUCLEOTIDE SEQUENCE [LARGE SCALE GENOMIC DNA]</scope>
    <source>
        <strain evidence="1 2">NL-1719</strain>
    </source>
</reference>
<proteinExistence type="predicted"/>
<evidence type="ECO:0000313" key="2">
    <source>
        <dbReference type="Proteomes" id="UP000308600"/>
    </source>
</evidence>